<comment type="caution">
    <text evidence="7">The sequence shown here is derived from an EMBL/GenBank/DDBJ whole genome shotgun (WGS) entry which is preliminary data.</text>
</comment>
<dbReference type="GO" id="GO:0016020">
    <property type="term" value="C:membrane"/>
    <property type="evidence" value="ECO:0007669"/>
    <property type="project" value="UniProtKB-SubCell"/>
</dbReference>
<keyword evidence="8" id="KW-1185">Reference proteome</keyword>
<dbReference type="PANTHER" id="PTHR42723">
    <property type="entry name" value="CHLOROPHYLL SYNTHASE"/>
    <property type="match status" value="1"/>
</dbReference>
<feature type="transmembrane region" description="Helical" evidence="6">
    <location>
        <begin position="236"/>
        <end position="259"/>
    </location>
</feature>
<keyword evidence="2 6" id="KW-0812">Transmembrane</keyword>
<dbReference type="Gene3D" id="1.10.357.140">
    <property type="entry name" value="UbiA prenyltransferase"/>
    <property type="match status" value="1"/>
</dbReference>
<organism evidence="7 8">
    <name type="scientific">Nocardioides panaciterrulae</name>
    <dbReference type="NCBI Taxonomy" id="661492"/>
    <lineage>
        <taxon>Bacteria</taxon>
        <taxon>Bacillati</taxon>
        <taxon>Actinomycetota</taxon>
        <taxon>Actinomycetes</taxon>
        <taxon>Propionibacteriales</taxon>
        <taxon>Nocardioidaceae</taxon>
        <taxon>Nocardioides</taxon>
    </lineage>
</organism>
<feature type="transmembrane region" description="Helical" evidence="6">
    <location>
        <begin position="181"/>
        <end position="199"/>
    </location>
</feature>
<evidence type="ECO:0000256" key="1">
    <source>
        <dbReference type="ARBA" id="ARBA00004141"/>
    </source>
</evidence>
<feature type="transmembrane region" description="Helical" evidence="6">
    <location>
        <begin position="206"/>
        <end position="224"/>
    </location>
</feature>
<feature type="transmembrane region" description="Helical" evidence="6">
    <location>
        <begin position="154"/>
        <end position="175"/>
    </location>
</feature>
<keyword evidence="3 6" id="KW-1133">Transmembrane helix</keyword>
<evidence type="ECO:0000313" key="8">
    <source>
        <dbReference type="Proteomes" id="UP000535511"/>
    </source>
</evidence>
<dbReference type="EMBL" id="JACCBG010000001">
    <property type="protein sequence ID" value="NYD40583.1"/>
    <property type="molecule type" value="Genomic_DNA"/>
</dbReference>
<dbReference type="GO" id="GO:0016765">
    <property type="term" value="F:transferase activity, transferring alkyl or aryl (other than methyl) groups"/>
    <property type="evidence" value="ECO:0007669"/>
    <property type="project" value="InterPro"/>
</dbReference>
<dbReference type="RefSeq" id="WP_179662451.1">
    <property type="nucleotide sequence ID" value="NZ_JACCBG010000001.1"/>
</dbReference>
<keyword evidence="4 6" id="KW-0472">Membrane</keyword>
<gene>
    <name evidence="7" type="ORF">BJZ21_000666</name>
</gene>
<dbReference type="Proteomes" id="UP000535511">
    <property type="component" value="Unassembled WGS sequence"/>
</dbReference>
<feature type="compositionally biased region" description="Low complexity" evidence="5">
    <location>
        <begin position="12"/>
        <end position="64"/>
    </location>
</feature>
<proteinExistence type="predicted"/>
<dbReference type="InterPro" id="IPR044878">
    <property type="entry name" value="UbiA_sf"/>
</dbReference>
<name>A0A7Y9J9Q2_9ACTN</name>
<dbReference type="InterPro" id="IPR000537">
    <property type="entry name" value="UbiA_prenyltransferase"/>
</dbReference>
<keyword evidence="7" id="KW-0808">Transferase</keyword>
<feature type="transmembrane region" description="Helical" evidence="6">
    <location>
        <begin position="280"/>
        <end position="299"/>
    </location>
</feature>
<dbReference type="PANTHER" id="PTHR42723:SF1">
    <property type="entry name" value="CHLOROPHYLL SYNTHASE, CHLOROPLASTIC"/>
    <property type="match status" value="1"/>
</dbReference>
<dbReference type="InterPro" id="IPR050475">
    <property type="entry name" value="Prenyltransferase_related"/>
</dbReference>
<protein>
    <submittedName>
        <fullName evidence="7">4-hydroxybenzoate polyprenyltransferase</fullName>
    </submittedName>
</protein>
<evidence type="ECO:0000256" key="6">
    <source>
        <dbReference type="SAM" id="Phobius"/>
    </source>
</evidence>
<feature type="region of interest" description="Disordered" evidence="5">
    <location>
        <begin position="1"/>
        <end position="72"/>
    </location>
</feature>
<evidence type="ECO:0000256" key="4">
    <source>
        <dbReference type="ARBA" id="ARBA00023136"/>
    </source>
</evidence>
<evidence type="ECO:0000313" key="7">
    <source>
        <dbReference type="EMBL" id="NYD40583.1"/>
    </source>
</evidence>
<reference evidence="7 8" key="1">
    <citation type="submission" date="2020-07" db="EMBL/GenBank/DDBJ databases">
        <title>Sequencing the genomes of 1000 actinobacteria strains.</title>
        <authorList>
            <person name="Klenk H.-P."/>
        </authorList>
    </citation>
    <scope>NUCLEOTIDE SEQUENCE [LARGE SCALE GENOMIC DNA]</scope>
    <source>
        <strain evidence="7 8">DSM 21350</strain>
    </source>
</reference>
<dbReference type="Pfam" id="PF01040">
    <property type="entry name" value="UbiA"/>
    <property type="match status" value="1"/>
</dbReference>
<sequence>MALLKRRRPGRDAAGATAGDASEPASEAAAGPAAEPADGPTGPPSDSSPAGAGRTPRDPGANGPPRRRAPRRTALATAWPVLLARTAHPRQGLLTALGVAAAAALAGRETREVGLVLVTVLVGQAVLGWHNDLVDRDRDRRHQRGAKPIAEGRLEAGTVWFALGCGVLLVIPLAISSGVTAGSAYLLSLVLGLLGNVVLRKGRLSWLTWAASYALLPAYVSYGGWGGAATGAPPTILMTVLAGLLGLGVHVLAALPGLVPDNEDGWRTLPLRLALRTGAPRLLVIALAWTALVLAAMLVTGSQFGLGR</sequence>
<accession>A0A7Y9J9Q2</accession>
<comment type="subcellular location">
    <subcellularLocation>
        <location evidence="1">Membrane</location>
        <topology evidence="1">Multi-pass membrane protein</topology>
    </subcellularLocation>
</comment>
<evidence type="ECO:0000256" key="5">
    <source>
        <dbReference type="SAM" id="MobiDB-lite"/>
    </source>
</evidence>
<evidence type="ECO:0000256" key="2">
    <source>
        <dbReference type="ARBA" id="ARBA00022692"/>
    </source>
</evidence>
<evidence type="ECO:0000256" key="3">
    <source>
        <dbReference type="ARBA" id="ARBA00022989"/>
    </source>
</evidence>
<dbReference type="AlphaFoldDB" id="A0A7Y9J9Q2"/>